<keyword evidence="2" id="KW-1185">Reference proteome</keyword>
<evidence type="ECO:0000313" key="1">
    <source>
        <dbReference type="EMBL" id="KAJ1677409.1"/>
    </source>
</evidence>
<dbReference type="EMBL" id="JAMZIH010002497">
    <property type="protein sequence ID" value="KAJ1677409.1"/>
    <property type="molecule type" value="Genomic_DNA"/>
</dbReference>
<comment type="caution">
    <text evidence="1">The sequence shown here is derived from an EMBL/GenBank/DDBJ whole genome shotgun (WGS) entry which is preliminary data.</text>
</comment>
<gene>
    <name evidence="1" type="ORF">EV182_006239</name>
</gene>
<evidence type="ECO:0000313" key="2">
    <source>
        <dbReference type="Proteomes" id="UP001145114"/>
    </source>
</evidence>
<proteinExistence type="predicted"/>
<feature type="non-terminal residue" evidence="1">
    <location>
        <position position="252"/>
    </location>
</feature>
<accession>A0ACC1HU25</accession>
<reference evidence="1" key="1">
    <citation type="submission" date="2022-06" db="EMBL/GenBank/DDBJ databases">
        <title>Phylogenomic reconstructions and comparative analyses of Kickxellomycotina fungi.</title>
        <authorList>
            <person name="Reynolds N.K."/>
            <person name="Stajich J.E."/>
            <person name="Barry K."/>
            <person name="Grigoriev I.V."/>
            <person name="Crous P."/>
            <person name="Smith M.E."/>
        </authorList>
    </citation>
    <scope>NUCLEOTIDE SEQUENCE</scope>
    <source>
        <strain evidence="1">RSA 2271</strain>
    </source>
</reference>
<dbReference type="Proteomes" id="UP001145114">
    <property type="component" value="Unassembled WGS sequence"/>
</dbReference>
<protein>
    <submittedName>
        <fullName evidence="1">Uncharacterized protein</fullName>
    </submittedName>
</protein>
<sequence length="252" mass="28662">MSIGPFIYMFGTLNNLCTLCVLLYHALSLILFYASPRYLGPFYIVMAPFAHGAIFLLLFYTATDVCHGGGEGGDNLPHLVSDLPISGHIARTDHQQQQQQQQQPVAHAQPAGYPLLEDYGPELHPLRVAVHSAVQAIVTPYFIAVGTVVFAYMRRTLTGIVIYEQKIQSHMFNRWLYRALCCSTALAIVSIWLWYPYLSACWDLRKYSPPKQLLKNHVSLREWFGRHCVDNWSRLIFVSLCSGILHSLWNSF</sequence>
<organism evidence="1 2">
    <name type="scientific">Spiromyces aspiralis</name>
    <dbReference type="NCBI Taxonomy" id="68401"/>
    <lineage>
        <taxon>Eukaryota</taxon>
        <taxon>Fungi</taxon>
        <taxon>Fungi incertae sedis</taxon>
        <taxon>Zoopagomycota</taxon>
        <taxon>Kickxellomycotina</taxon>
        <taxon>Kickxellomycetes</taxon>
        <taxon>Kickxellales</taxon>
        <taxon>Kickxellaceae</taxon>
        <taxon>Spiromyces</taxon>
    </lineage>
</organism>
<name>A0ACC1HU25_9FUNG</name>